<dbReference type="PANTHER" id="PTHR36153:SF5">
    <property type="entry name" value="EXPORTED PROTEIN"/>
    <property type="match status" value="1"/>
</dbReference>
<feature type="compositionally biased region" description="Low complexity" evidence="1">
    <location>
        <begin position="211"/>
        <end position="242"/>
    </location>
</feature>
<feature type="compositionally biased region" description="Basic and acidic residues" evidence="1">
    <location>
        <begin position="1303"/>
        <end position="1316"/>
    </location>
</feature>
<gene>
    <name evidence="6" type="ORF">LMG3441_01753</name>
</gene>
<proteinExistence type="predicted"/>
<dbReference type="NCBIfam" id="TIGR03348">
    <property type="entry name" value="VI_IcmF"/>
    <property type="match status" value="1"/>
</dbReference>
<evidence type="ECO:0000259" key="3">
    <source>
        <dbReference type="Pfam" id="PF06744"/>
    </source>
</evidence>
<feature type="region of interest" description="Disordered" evidence="1">
    <location>
        <begin position="208"/>
        <end position="242"/>
    </location>
</feature>
<keyword evidence="2" id="KW-1133">Transmembrane helix</keyword>
<keyword evidence="2" id="KW-0812">Transmembrane</keyword>
<feature type="domain" description="IcmF-related" evidence="4">
    <location>
        <begin position="562"/>
        <end position="867"/>
    </location>
</feature>
<feature type="region of interest" description="Disordered" evidence="1">
    <location>
        <begin position="1259"/>
        <end position="1316"/>
    </location>
</feature>
<dbReference type="InterPro" id="IPR027417">
    <property type="entry name" value="P-loop_NTPase"/>
</dbReference>
<evidence type="ECO:0008006" key="8">
    <source>
        <dbReference type="Google" id="ProtNLM"/>
    </source>
</evidence>
<dbReference type="Proteomes" id="UP000494269">
    <property type="component" value="Unassembled WGS sequence"/>
</dbReference>
<evidence type="ECO:0000256" key="1">
    <source>
        <dbReference type="SAM" id="MobiDB-lite"/>
    </source>
</evidence>
<protein>
    <recommendedName>
        <fullName evidence="8">Type VI secretion system membrane subunit TssM</fullName>
    </recommendedName>
</protein>
<accession>A0A6S6ZLG0</accession>
<keyword evidence="7" id="KW-1185">Reference proteome</keyword>
<evidence type="ECO:0000313" key="6">
    <source>
        <dbReference type="EMBL" id="CAB3684020.1"/>
    </source>
</evidence>
<name>A0A6S6ZLG0_9BURK</name>
<keyword evidence="2" id="KW-0472">Membrane</keyword>
<reference evidence="6 7" key="1">
    <citation type="submission" date="2020-04" db="EMBL/GenBank/DDBJ databases">
        <authorList>
            <person name="De Canck E."/>
        </authorList>
    </citation>
    <scope>NUCLEOTIDE SEQUENCE [LARGE SCALE GENOMIC DNA]</scope>
    <source>
        <strain evidence="6 7">LMG 3441</strain>
    </source>
</reference>
<dbReference type="InterPro" id="IPR010623">
    <property type="entry name" value="IcmF_C"/>
</dbReference>
<dbReference type="Pfam" id="PF14331">
    <property type="entry name" value="IcmF-related_N"/>
    <property type="match status" value="1"/>
</dbReference>
<dbReference type="PANTHER" id="PTHR36153">
    <property type="entry name" value="INNER MEMBRANE PROTEIN-RELATED"/>
    <property type="match status" value="1"/>
</dbReference>
<dbReference type="Pfam" id="PF06744">
    <property type="entry name" value="IcmF_C"/>
    <property type="match status" value="1"/>
</dbReference>
<feature type="domain" description="Type VI secretion system component TssM1 N-terminal" evidence="5">
    <location>
        <begin position="255"/>
        <end position="512"/>
    </location>
</feature>
<dbReference type="InterPro" id="IPR025743">
    <property type="entry name" value="TssM1_N"/>
</dbReference>
<feature type="compositionally biased region" description="Pro residues" evidence="1">
    <location>
        <begin position="1289"/>
        <end position="1298"/>
    </location>
</feature>
<feature type="transmembrane region" description="Helical" evidence="2">
    <location>
        <begin position="506"/>
        <end position="527"/>
    </location>
</feature>
<organism evidence="6 7">
    <name type="scientific">Achromobacter kerstersii</name>
    <dbReference type="NCBI Taxonomy" id="1353890"/>
    <lineage>
        <taxon>Bacteria</taxon>
        <taxon>Pseudomonadati</taxon>
        <taxon>Pseudomonadota</taxon>
        <taxon>Betaproteobacteria</taxon>
        <taxon>Burkholderiales</taxon>
        <taxon>Alcaligenaceae</taxon>
        <taxon>Achromobacter</taxon>
    </lineage>
</organism>
<sequence length="1316" mass="144637">MKNVWSYLKRYGLPVASHFKSAMPVLAALAITFVLIGIWWLGPHWTWRNHQPLADLSMRVLCTLVVLMLPVLAWVWTLRRRNRRLEAERGAAEQREEDPVLRFVQAQDRALDQSLHVLRSNLKGRNALYQLPWYLVLGQENTGKTSFINRSSQSFSLSNEVKAGARRAFTDPDLAYDIDWWMGDEAVLIDPPGELISQIEAASAPEPLAQTAAGPDPGPSSAATPDPVRSSPPDSTADAAPARATSRVALPIGAHARLWVGLVDWLSRNRSRRPLNGVVLMVDLVTLLNQKASDRKALAILLRTRLSELSRHLGTRPPLYVVLSKFDLLNGFEPFFARLPRNVREDIFGFTFTLDSVHDYDAWLDELAGRYDGFIQHLNEQIFDAMAEAANMEAREALFSLVRQLAGMRPVLLGFLEDVLGSDRYITPALPRGVYFSSVYQQGLLCDAFISAAAASYSLTPPATNVKPSGRSAVYFAQQVFQRIIYPEAGLAGDNLKVMADKRRTLMVGFGVAALGSLLLAGGWYHYHGVNRQMAMSVLDKSREFSTHKIDGSSDPTGRNLLEPLDQIRSAVAVVGDYRQAWPLVSELGLYQGRKIGPKVDEAYLQLLSKRFLPELASGVMNAINSAPSGSNQQLAALRVYRMIEDRHNRRSPIVEDWMTQQWQAAFPGEGAVQNGLRRHLDYALTYADAVLPQHRARVEEVQQRLRQIPMPQRVYMTMREQAGKILHTPLDLRNEVGPAFDIVYKAAAPLDAQTDPATRIDPLLTATGYHSYFAAHGKDFTDLALIDRWTLGERQRIDYSEADKQVLAERVRALYSSDYINTWQRSLNHLEVVDFDDLGQAVDVLGSVTSPAAPLRRLVETVRDNTVLNPPLPAVATAGDTAEKSPDVAAGAAASMSASASASATATASAGANVPQVAAIARPFAPLSELLVAKGDKPSYLDESMAAVARVHETMKRVHDSPEPGKAALAVVLDRFALKGADPIANLQRVAAGLPEPLNRQVKKLADESSQVLLIEALKELERRWETDVYRYYHERLASRYPFNPGSRVDASLEDFTALFGPQGRLAQFKEQYLKLFFDENLEALYSERRGGYLVRMDVLTQLEAADRIRDAFFNSRGALGVQFSITPLGLTASRRSSVLSVEGQLIAYSHGASNSVGLIWPNNLGDSTESRITLVGATGTSSGLAYRGSWSMFRLLSQARLESATANSVDLSFSANDGAMRYRITAEKSNNPFTQASFDGFALPRTLLAEASVATPAAPPVPAVPKTMPRGAQKPAPVTGTNAGPRAAPPKGPMKSPPKADAGHAEREIKMAAR</sequence>
<evidence type="ECO:0000313" key="7">
    <source>
        <dbReference type="Proteomes" id="UP000494269"/>
    </source>
</evidence>
<feature type="transmembrane region" description="Helical" evidence="2">
    <location>
        <begin position="21"/>
        <end position="41"/>
    </location>
</feature>
<dbReference type="EMBL" id="CADIJQ010000001">
    <property type="protein sequence ID" value="CAB3684020.1"/>
    <property type="molecule type" value="Genomic_DNA"/>
</dbReference>
<dbReference type="SUPFAM" id="SSF52540">
    <property type="entry name" value="P-loop containing nucleoside triphosphate hydrolases"/>
    <property type="match status" value="1"/>
</dbReference>
<dbReference type="Pfam" id="PF06761">
    <property type="entry name" value="IcmF-related"/>
    <property type="match status" value="1"/>
</dbReference>
<evidence type="ECO:0000256" key="2">
    <source>
        <dbReference type="SAM" id="Phobius"/>
    </source>
</evidence>
<dbReference type="RefSeq" id="WP_175169416.1">
    <property type="nucleotide sequence ID" value="NZ_CADIJQ010000001.1"/>
</dbReference>
<dbReference type="InterPro" id="IPR017731">
    <property type="entry name" value="TssM1-like"/>
</dbReference>
<feature type="domain" description="Type VI secretion system IcmF C-terminal" evidence="3">
    <location>
        <begin position="1125"/>
        <end position="1229"/>
    </location>
</feature>
<evidence type="ECO:0000259" key="5">
    <source>
        <dbReference type="Pfam" id="PF14331"/>
    </source>
</evidence>
<dbReference type="InterPro" id="IPR053156">
    <property type="entry name" value="T6SS_TssM-like"/>
</dbReference>
<evidence type="ECO:0000259" key="4">
    <source>
        <dbReference type="Pfam" id="PF06761"/>
    </source>
</evidence>
<feature type="transmembrane region" description="Helical" evidence="2">
    <location>
        <begin position="56"/>
        <end position="76"/>
    </location>
</feature>
<dbReference type="InterPro" id="IPR009612">
    <property type="entry name" value="IcmF-rel"/>
</dbReference>